<dbReference type="EMBL" id="CAUYUJ010015471">
    <property type="protein sequence ID" value="CAK0854365.1"/>
    <property type="molecule type" value="Genomic_DNA"/>
</dbReference>
<proteinExistence type="predicted"/>
<accession>A0ABN9U9C9</accession>
<organism evidence="1 2">
    <name type="scientific">Prorocentrum cordatum</name>
    <dbReference type="NCBI Taxonomy" id="2364126"/>
    <lineage>
        <taxon>Eukaryota</taxon>
        <taxon>Sar</taxon>
        <taxon>Alveolata</taxon>
        <taxon>Dinophyceae</taxon>
        <taxon>Prorocentrales</taxon>
        <taxon>Prorocentraceae</taxon>
        <taxon>Prorocentrum</taxon>
    </lineage>
</organism>
<sequence length="124" mass="13582">MATRFAAQFVSIGREVQVEYAGDPHMWMRIVLGECPGRLLTHDGLGPYTDTASIYWIMTSDFDLYPEEMAGPPVLALMGTRPYGTTVVESGLGRITRLNRVYAFSPLSTPAAFAQAMSACQAEN</sequence>
<reference evidence="1" key="1">
    <citation type="submission" date="2023-10" db="EMBL/GenBank/DDBJ databases">
        <authorList>
            <person name="Chen Y."/>
            <person name="Shah S."/>
            <person name="Dougan E. K."/>
            <person name="Thang M."/>
            <person name="Chan C."/>
        </authorList>
    </citation>
    <scope>NUCLEOTIDE SEQUENCE [LARGE SCALE GENOMIC DNA]</scope>
</reference>
<gene>
    <name evidence="1" type="ORF">PCOR1329_LOCUS45500</name>
</gene>
<evidence type="ECO:0000313" key="1">
    <source>
        <dbReference type="EMBL" id="CAK0854365.1"/>
    </source>
</evidence>
<comment type="caution">
    <text evidence="1">The sequence shown here is derived from an EMBL/GenBank/DDBJ whole genome shotgun (WGS) entry which is preliminary data.</text>
</comment>
<keyword evidence="2" id="KW-1185">Reference proteome</keyword>
<evidence type="ECO:0000313" key="2">
    <source>
        <dbReference type="Proteomes" id="UP001189429"/>
    </source>
</evidence>
<name>A0ABN9U9C9_9DINO</name>
<protein>
    <submittedName>
        <fullName evidence="1">Uncharacterized protein</fullName>
    </submittedName>
</protein>
<dbReference type="Proteomes" id="UP001189429">
    <property type="component" value="Unassembled WGS sequence"/>
</dbReference>